<evidence type="ECO:0000256" key="1">
    <source>
        <dbReference type="ARBA" id="ARBA00004123"/>
    </source>
</evidence>
<dbReference type="GO" id="GO:0003677">
    <property type="term" value="F:DNA binding"/>
    <property type="evidence" value="ECO:0007669"/>
    <property type="project" value="UniProtKB-UniRule"/>
</dbReference>
<dbReference type="STRING" id="361077.A0A152A0M2"/>
<feature type="compositionally biased region" description="Polar residues" evidence="8">
    <location>
        <begin position="262"/>
        <end position="275"/>
    </location>
</feature>
<evidence type="ECO:0000313" key="12">
    <source>
        <dbReference type="Proteomes" id="UP000076078"/>
    </source>
</evidence>
<feature type="region of interest" description="Disordered" evidence="8">
    <location>
        <begin position="244"/>
        <end position="275"/>
    </location>
</feature>
<dbReference type="InterPro" id="IPR003166">
    <property type="entry name" value="TFIIE_bsu_DNA-bd"/>
</dbReference>
<evidence type="ECO:0000259" key="10">
    <source>
        <dbReference type="Pfam" id="PF18121"/>
    </source>
</evidence>
<keyword evidence="5 7" id="KW-0539">Nucleus</keyword>
<gene>
    <name evidence="11" type="ORF">DLAC_03720</name>
</gene>
<dbReference type="Pfam" id="PF02186">
    <property type="entry name" value="TFIIE_beta"/>
    <property type="match status" value="1"/>
</dbReference>
<comment type="subcellular location">
    <subcellularLocation>
        <location evidence="1 7">Nucleus</location>
    </subcellularLocation>
</comment>
<dbReference type="InterPro" id="IPR016656">
    <property type="entry name" value="TFIIE-bsu"/>
</dbReference>
<dbReference type="FunCoup" id="A0A152A0M2">
    <property type="interactions" value="256"/>
</dbReference>
<comment type="caution">
    <text evidence="11">The sequence shown here is derived from an EMBL/GenBank/DDBJ whole genome shotgun (WGS) entry which is preliminary data.</text>
</comment>
<dbReference type="EMBL" id="LODT01000020">
    <property type="protein sequence ID" value="KYQ99775.1"/>
    <property type="molecule type" value="Genomic_DNA"/>
</dbReference>
<protein>
    <recommendedName>
        <fullName evidence="7">Transcription initiation factor IIE subunit beta</fullName>
    </recommendedName>
</protein>
<sequence>MDTKNLHLKALETLQSYKKPQQTNNSATVTSTSSSNKSNASLFNSVNNSYGSGGSKPVINQQTPSSTKSQTRMLFDVVNYLRDIEGEKVTPQNINANININIIGNQAIIDSLRANPKVICHHDGSYSYKPTYAVKNPREILELLSNNPNGIIVSELAESYGDVEKDVKKLKEQKELFSLKGADIQSDVIFPNDEKYRITLPKELIDMWKDIRVPISETDLEKEMKEAGLTTVEDFEVTKILKTKDKGKKERKRRTTKLTNTHIENFNPNDNPLPK</sequence>
<dbReference type="GO" id="GO:0006367">
    <property type="term" value="P:transcription initiation at RNA polymerase II promoter"/>
    <property type="evidence" value="ECO:0007669"/>
    <property type="project" value="UniProtKB-UniRule"/>
</dbReference>
<evidence type="ECO:0000313" key="11">
    <source>
        <dbReference type="EMBL" id="KYQ99775.1"/>
    </source>
</evidence>
<comment type="subunit">
    <text evidence="7">Tetramer of two alpha and two beta chains.</text>
</comment>
<keyword evidence="4 7" id="KW-0804">Transcription</keyword>
<keyword evidence="3 7" id="KW-0238">DNA-binding</keyword>
<keyword evidence="11" id="KW-0396">Initiation factor</keyword>
<feature type="domain" description="TFIIE beta" evidence="9">
    <location>
        <begin position="74"/>
        <end position="134"/>
    </location>
</feature>
<dbReference type="InParanoid" id="A0A152A0M2"/>
<dbReference type="Proteomes" id="UP000076078">
    <property type="component" value="Unassembled WGS sequence"/>
</dbReference>
<accession>A0A152A0M2</accession>
<dbReference type="PANTHER" id="PTHR12716">
    <property type="entry name" value="TRANSCRIPTION INITIATION FACTOR IIE, BETA SUBUNIT"/>
    <property type="match status" value="1"/>
</dbReference>
<evidence type="ECO:0000256" key="4">
    <source>
        <dbReference type="ARBA" id="ARBA00023163"/>
    </source>
</evidence>
<evidence type="ECO:0000256" key="3">
    <source>
        <dbReference type="ARBA" id="ARBA00023125"/>
    </source>
</evidence>
<dbReference type="GO" id="GO:0001097">
    <property type="term" value="F:TFIIH-class transcription factor complex binding"/>
    <property type="evidence" value="ECO:0007669"/>
    <property type="project" value="TreeGrafter"/>
</dbReference>
<evidence type="ECO:0000256" key="6">
    <source>
        <dbReference type="ARBA" id="ARBA00025581"/>
    </source>
</evidence>
<dbReference type="OrthoDB" id="3907302at2759"/>
<proteinExistence type="inferred from homology"/>
<keyword evidence="11" id="KW-0648">Protein biosynthesis</keyword>
<dbReference type="GO" id="GO:0005673">
    <property type="term" value="C:transcription factor TFIIE complex"/>
    <property type="evidence" value="ECO:0007669"/>
    <property type="project" value="UniProtKB-UniRule"/>
</dbReference>
<feature type="compositionally biased region" description="Low complexity" evidence="8">
    <location>
        <begin position="23"/>
        <end position="47"/>
    </location>
</feature>
<dbReference type="Pfam" id="PF18121">
    <property type="entry name" value="TFA2_Winged_2"/>
    <property type="match status" value="1"/>
</dbReference>
<dbReference type="AlphaFoldDB" id="A0A152A0M2"/>
<dbReference type="PIRSF" id="PIRSF016398">
    <property type="entry name" value="TFIIE-beta"/>
    <property type="match status" value="1"/>
</dbReference>
<evidence type="ECO:0000256" key="2">
    <source>
        <dbReference type="ARBA" id="ARBA00023015"/>
    </source>
</evidence>
<dbReference type="OMA" id="QQEKCQA"/>
<feature type="region of interest" description="Disordered" evidence="8">
    <location>
        <begin position="19"/>
        <end position="47"/>
    </location>
</feature>
<keyword evidence="2 7" id="KW-0805">Transcription regulation</keyword>
<evidence type="ECO:0000259" key="9">
    <source>
        <dbReference type="Pfam" id="PF02186"/>
    </source>
</evidence>
<feature type="domain" description="TFA2 Winged helix" evidence="10">
    <location>
        <begin position="135"/>
        <end position="192"/>
    </location>
</feature>
<dbReference type="InterPro" id="IPR040501">
    <property type="entry name" value="TFA2_Winged_2"/>
</dbReference>
<dbReference type="PANTHER" id="PTHR12716:SF8">
    <property type="entry name" value="TRANSCRIPTION INITIATION FACTOR IIE SUBUNIT BETA"/>
    <property type="match status" value="1"/>
</dbReference>
<evidence type="ECO:0000256" key="7">
    <source>
        <dbReference type="PIRNR" id="PIRNR016398"/>
    </source>
</evidence>
<name>A0A152A0M2_TIELA</name>
<evidence type="ECO:0000256" key="5">
    <source>
        <dbReference type="ARBA" id="ARBA00023242"/>
    </source>
</evidence>
<keyword evidence="12" id="KW-1185">Reference proteome</keyword>
<dbReference type="GO" id="GO:0003743">
    <property type="term" value="F:translation initiation factor activity"/>
    <property type="evidence" value="ECO:0007669"/>
    <property type="project" value="UniProtKB-KW"/>
</dbReference>
<comment type="similarity">
    <text evidence="7">Belongs to the TFIIE beta subunit family.</text>
</comment>
<comment type="function">
    <text evidence="6 7">Recruits TFIIH to the initiation complex and stimulates the RNA polymerase II C-terminal domain kinase and DNA-dependent ATPase activities of TFIIH. Both TFIIH and TFIIE are required for promoter clearance by RNA polymerase.</text>
</comment>
<reference evidence="11 12" key="1">
    <citation type="submission" date="2015-12" db="EMBL/GenBank/DDBJ databases">
        <title>Dictyostelia acquired genes for synthesis and detection of signals that induce cell-type specialization by lateral gene transfer from prokaryotes.</title>
        <authorList>
            <person name="Gloeckner G."/>
            <person name="Schaap P."/>
        </authorList>
    </citation>
    <scope>NUCLEOTIDE SEQUENCE [LARGE SCALE GENOMIC DNA]</scope>
    <source>
        <strain evidence="11 12">TK</strain>
    </source>
</reference>
<evidence type="ECO:0000256" key="8">
    <source>
        <dbReference type="SAM" id="MobiDB-lite"/>
    </source>
</evidence>
<organism evidence="11 12">
    <name type="scientific">Tieghemostelium lacteum</name>
    <name type="common">Slime mold</name>
    <name type="synonym">Dictyostelium lacteum</name>
    <dbReference type="NCBI Taxonomy" id="361077"/>
    <lineage>
        <taxon>Eukaryota</taxon>
        <taxon>Amoebozoa</taxon>
        <taxon>Evosea</taxon>
        <taxon>Eumycetozoa</taxon>
        <taxon>Dictyostelia</taxon>
        <taxon>Dictyosteliales</taxon>
        <taxon>Raperosteliaceae</taxon>
        <taxon>Tieghemostelium</taxon>
    </lineage>
</organism>